<feature type="domain" description="Peptidase M13 C-terminal" evidence="8">
    <location>
        <begin position="446"/>
        <end position="635"/>
    </location>
</feature>
<dbReference type="PANTHER" id="PTHR11733">
    <property type="entry name" value="ZINC METALLOPROTEASE FAMILY M13 NEPRILYSIN-RELATED"/>
    <property type="match status" value="1"/>
</dbReference>
<keyword evidence="5" id="KW-0378">Hydrolase</keyword>
<dbReference type="Pfam" id="PF01431">
    <property type="entry name" value="Peptidase_M13"/>
    <property type="match status" value="1"/>
</dbReference>
<dbReference type="PANTHER" id="PTHR11733:SF167">
    <property type="entry name" value="FI17812P1-RELATED"/>
    <property type="match status" value="1"/>
</dbReference>
<keyword evidence="4" id="KW-0479">Metal-binding</keyword>
<keyword evidence="7" id="KW-0482">Metalloprotease</keyword>
<dbReference type="EMBL" id="AZCX01000002">
    <property type="protein sequence ID" value="KRK48694.1"/>
    <property type="molecule type" value="Genomic_DNA"/>
</dbReference>
<proteinExistence type="inferred from homology"/>
<dbReference type="GO" id="GO:0046872">
    <property type="term" value="F:metal ion binding"/>
    <property type="evidence" value="ECO:0007669"/>
    <property type="project" value="UniProtKB-KW"/>
</dbReference>
<feature type="domain" description="Peptidase M13 N-terminal" evidence="9">
    <location>
        <begin position="11"/>
        <end position="389"/>
    </location>
</feature>
<dbReference type="InterPro" id="IPR008753">
    <property type="entry name" value="Peptidase_M13_N"/>
</dbReference>
<dbReference type="Pfam" id="PF05649">
    <property type="entry name" value="Peptidase_M13_N"/>
    <property type="match status" value="1"/>
</dbReference>
<evidence type="ECO:0000256" key="3">
    <source>
        <dbReference type="ARBA" id="ARBA00022670"/>
    </source>
</evidence>
<keyword evidence="6" id="KW-0862">Zinc</keyword>
<comment type="caution">
    <text evidence="10">The sequence shown here is derived from an EMBL/GenBank/DDBJ whole genome shotgun (WGS) entry which is preliminary data.</text>
</comment>
<dbReference type="SUPFAM" id="SSF55486">
    <property type="entry name" value="Metalloproteases ('zincins'), catalytic domain"/>
    <property type="match status" value="1"/>
</dbReference>
<evidence type="ECO:0000256" key="4">
    <source>
        <dbReference type="ARBA" id="ARBA00022723"/>
    </source>
</evidence>
<dbReference type="GO" id="GO:0004222">
    <property type="term" value="F:metalloendopeptidase activity"/>
    <property type="evidence" value="ECO:0007669"/>
    <property type="project" value="InterPro"/>
</dbReference>
<sequence>MAEHIDNAAIKTDLYEAVNGDWIAQATIPSDHSSTGGFMDLADNIEETLMSDFADLLAGKMAPQNPEMAEFKNFYTLVSNFDKREKDGASPLQPILQRIEGLKSYADLSDQLADWILSGLPTPFSLDIDSDMKNSKIYALFASGPRLFLPDKTYYSEGNQAAAQLMPIFTDMSERLLQLANYPADSAKEIVDQAKQFDQLIAPHVKSAEESADYSKMYNPRSLQEIADSTNQLDLKQAIITLVGATPEKIITQEPAYFEALNTILTPDHFDLMKSWMIVKTVNALSAYLTEDFRVTGGLFGRALSGQKEPRSQKKAAYYLAINTFDQVVGDYYGRQYFGEAAKNDVHDMVVKMVNVYKKRLANNDWLSQATRDKAVLKLDKLGIQVGYPDKIDPLFSKFKVTSAAQGGTLLSNVLAFDRIATADSFAKWNQPVDRTKWEMSANTVNAYFHPFHNIIVFPAAILQAPFYSLDQTSSQNFGGIGAVIAHEISHAFDNNGSLFDEYGTLNNWWTADDNKHFQALADDMVKEFDGLPFAGQKVNGKLTVSENIADAGGLSCALEAAKGEPDVDLRAFFINWATIWRQKATTEREQLLLSIDVHAPAKLRANVQVQNLEDFFQTFDIHDGDGMFKAETDRVKIW</sequence>
<reference evidence="10 11" key="1">
    <citation type="journal article" date="2015" name="Genome Announc.">
        <title>Expanding the biotechnology potential of lactobacilli through comparative genomics of 213 strains and associated genera.</title>
        <authorList>
            <person name="Sun Z."/>
            <person name="Harris H.M."/>
            <person name="McCann A."/>
            <person name="Guo C."/>
            <person name="Argimon S."/>
            <person name="Zhang W."/>
            <person name="Yang X."/>
            <person name="Jeffery I.B."/>
            <person name="Cooney J.C."/>
            <person name="Kagawa T.F."/>
            <person name="Liu W."/>
            <person name="Song Y."/>
            <person name="Salvetti E."/>
            <person name="Wrobel A."/>
            <person name="Rasinkangas P."/>
            <person name="Parkhill J."/>
            <person name="Rea M.C."/>
            <person name="O'Sullivan O."/>
            <person name="Ritari J."/>
            <person name="Douillard F.P."/>
            <person name="Paul Ross R."/>
            <person name="Yang R."/>
            <person name="Briner A.E."/>
            <person name="Felis G.E."/>
            <person name="de Vos W.M."/>
            <person name="Barrangou R."/>
            <person name="Klaenhammer T.R."/>
            <person name="Caufield P.W."/>
            <person name="Cui Y."/>
            <person name="Zhang H."/>
            <person name="O'Toole P.W."/>
        </authorList>
    </citation>
    <scope>NUCLEOTIDE SEQUENCE [LARGE SCALE GENOMIC DNA]</scope>
    <source>
        <strain evidence="10 11">JCM 15530</strain>
    </source>
</reference>
<keyword evidence="11" id="KW-1185">Reference proteome</keyword>
<dbReference type="PROSITE" id="PS51885">
    <property type="entry name" value="NEPRILYSIN"/>
    <property type="match status" value="1"/>
</dbReference>
<dbReference type="CDD" id="cd08662">
    <property type="entry name" value="M13"/>
    <property type="match status" value="1"/>
</dbReference>
<protein>
    <submittedName>
        <fullName evidence="10">Neutral endopeptidase</fullName>
    </submittedName>
</protein>
<evidence type="ECO:0000256" key="5">
    <source>
        <dbReference type="ARBA" id="ARBA00022801"/>
    </source>
</evidence>
<evidence type="ECO:0000259" key="8">
    <source>
        <dbReference type="Pfam" id="PF01431"/>
    </source>
</evidence>
<dbReference type="AlphaFoldDB" id="A0A0R1HQG0"/>
<dbReference type="InterPro" id="IPR000718">
    <property type="entry name" value="Peptidase_M13"/>
</dbReference>
<evidence type="ECO:0000256" key="7">
    <source>
        <dbReference type="ARBA" id="ARBA00023049"/>
    </source>
</evidence>
<evidence type="ECO:0000256" key="2">
    <source>
        <dbReference type="ARBA" id="ARBA00007357"/>
    </source>
</evidence>
<dbReference type="Gene3D" id="1.10.1380.10">
    <property type="entry name" value="Neutral endopeptidase , domain2"/>
    <property type="match status" value="1"/>
</dbReference>
<dbReference type="STRING" id="1302272.FC96_GL001011"/>
<keyword evidence="3" id="KW-0645">Protease</keyword>
<comment type="cofactor">
    <cofactor evidence="1">
        <name>Zn(2+)</name>
        <dbReference type="ChEBI" id="CHEBI:29105"/>
    </cofactor>
</comment>
<dbReference type="Gene3D" id="3.40.390.10">
    <property type="entry name" value="Collagenase (Catalytic Domain)"/>
    <property type="match status" value="1"/>
</dbReference>
<dbReference type="RefSeq" id="WP_056941933.1">
    <property type="nucleotide sequence ID" value="NZ_AZCX01000002.1"/>
</dbReference>
<evidence type="ECO:0000256" key="1">
    <source>
        <dbReference type="ARBA" id="ARBA00001947"/>
    </source>
</evidence>
<evidence type="ECO:0000259" key="9">
    <source>
        <dbReference type="Pfam" id="PF05649"/>
    </source>
</evidence>
<evidence type="ECO:0000313" key="11">
    <source>
        <dbReference type="Proteomes" id="UP000050911"/>
    </source>
</evidence>
<dbReference type="GO" id="GO:0005886">
    <property type="term" value="C:plasma membrane"/>
    <property type="evidence" value="ECO:0007669"/>
    <property type="project" value="TreeGrafter"/>
</dbReference>
<dbReference type="InterPro" id="IPR024079">
    <property type="entry name" value="MetalloPept_cat_dom_sf"/>
</dbReference>
<dbReference type="OrthoDB" id="9775677at2"/>
<dbReference type="Proteomes" id="UP000050911">
    <property type="component" value="Unassembled WGS sequence"/>
</dbReference>
<name>A0A0R1HQG0_9LACO</name>
<dbReference type="GO" id="GO:0016485">
    <property type="term" value="P:protein processing"/>
    <property type="evidence" value="ECO:0007669"/>
    <property type="project" value="TreeGrafter"/>
</dbReference>
<evidence type="ECO:0000313" key="10">
    <source>
        <dbReference type="EMBL" id="KRK48694.1"/>
    </source>
</evidence>
<organism evidence="10 11">
    <name type="scientific">Secundilactobacillus kimchicus JCM 15530</name>
    <dbReference type="NCBI Taxonomy" id="1302272"/>
    <lineage>
        <taxon>Bacteria</taxon>
        <taxon>Bacillati</taxon>
        <taxon>Bacillota</taxon>
        <taxon>Bacilli</taxon>
        <taxon>Lactobacillales</taxon>
        <taxon>Lactobacillaceae</taxon>
        <taxon>Secundilactobacillus</taxon>
    </lineage>
</organism>
<accession>A0A0R1HQG0</accession>
<comment type="similarity">
    <text evidence="2">Belongs to the peptidase M13 family.</text>
</comment>
<dbReference type="InterPro" id="IPR018497">
    <property type="entry name" value="Peptidase_M13_C"/>
</dbReference>
<gene>
    <name evidence="10" type="ORF">FC96_GL001011</name>
</gene>
<dbReference type="PATRIC" id="fig|1302272.5.peg.1018"/>
<dbReference type="PRINTS" id="PR00786">
    <property type="entry name" value="NEPRILYSIN"/>
</dbReference>
<evidence type="ECO:0000256" key="6">
    <source>
        <dbReference type="ARBA" id="ARBA00022833"/>
    </source>
</evidence>
<dbReference type="InterPro" id="IPR042089">
    <property type="entry name" value="Peptidase_M13_dom_2"/>
</dbReference>